<reference evidence="10 11" key="1">
    <citation type="submission" date="2020-08" db="EMBL/GenBank/DDBJ databases">
        <title>A Genomic Blueprint of the Chicken Gut Microbiome.</title>
        <authorList>
            <person name="Gilroy R."/>
            <person name="Ravi A."/>
            <person name="Getino M."/>
            <person name="Pursley I."/>
            <person name="Horton D.L."/>
            <person name="Alikhan N.-F."/>
            <person name="Baker D."/>
            <person name="Gharbi K."/>
            <person name="Hall N."/>
            <person name="Watson M."/>
            <person name="Adriaenssens E.M."/>
            <person name="Foster-Nyarko E."/>
            <person name="Jarju S."/>
            <person name="Secka A."/>
            <person name="Antonio M."/>
            <person name="Oren A."/>
            <person name="Chaudhuri R."/>
            <person name="La Ragione R.M."/>
            <person name="Hildebrand F."/>
            <person name="Pallen M.J."/>
        </authorList>
    </citation>
    <scope>NUCLEOTIDE SEQUENCE [LARGE SCALE GENOMIC DNA]</scope>
    <source>
        <strain evidence="10 11">Sa3CVN1</strain>
    </source>
</reference>
<dbReference type="HAMAP" id="MF_00024">
    <property type="entry name" value="CobD_CbiB"/>
    <property type="match status" value="1"/>
</dbReference>
<dbReference type="NCBIfam" id="TIGR00380">
    <property type="entry name" value="cobal_cbiB"/>
    <property type="match status" value="1"/>
</dbReference>
<protein>
    <recommendedName>
        <fullName evidence="9">Cobalamin biosynthesis protein CobD</fullName>
    </recommendedName>
</protein>
<evidence type="ECO:0000256" key="7">
    <source>
        <dbReference type="ARBA" id="ARBA00022989"/>
    </source>
</evidence>
<dbReference type="PANTHER" id="PTHR34308">
    <property type="entry name" value="COBALAMIN BIOSYNTHESIS PROTEIN CBIB"/>
    <property type="match status" value="1"/>
</dbReference>
<comment type="pathway">
    <text evidence="2 9">Cofactor biosynthesis; adenosylcobalamin biosynthesis.</text>
</comment>
<feature type="transmembrane region" description="Helical" evidence="9">
    <location>
        <begin position="54"/>
        <end position="79"/>
    </location>
</feature>
<comment type="caution">
    <text evidence="10">The sequence shown here is derived from an EMBL/GenBank/DDBJ whole genome shotgun (WGS) entry which is preliminary data.</text>
</comment>
<evidence type="ECO:0000256" key="9">
    <source>
        <dbReference type="HAMAP-Rule" id="MF_00024"/>
    </source>
</evidence>
<sequence length="322" mass="36307">MLLSLVALIIGFVLDLFFGDPIWMPHIVRVIGKLISIIEKILRRVFTKNREGELIGGVFLVLLVISISTGISIFILYLAGKISIYFKLFIESLICYQLLATKSLKDESMKVYKELEKDDLVEARKKVSMIVGRDTDSLTKEGVTKATVETIAENISDGIIAPMLFMAIGGGAFGVLYKSVNTMDSMVGYKNDKYIYFGRVAAKLDDIFNFIPSRVSAYLMIISSLFIKLNTKNAYRIFKRDRFNHASPNSAQTEAVCAGALEVQIADDAYYFGKLYKKKTIGDDIRKIRYDDIKITNRLLYITSTMGIMVFSFIKIVVISMF</sequence>
<keyword evidence="6 9" id="KW-0812">Transmembrane</keyword>
<evidence type="ECO:0000256" key="3">
    <source>
        <dbReference type="ARBA" id="ARBA00006263"/>
    </source>
</evidence>
<name>A0ABR8PXU5_9CLOT</name>
<evidence type="ECO:0000256" key="6">
    <source>
        <dbReference type="ARBA" id="ARBA00022692"/>
    </source>
</evidence>
<feature type="transmembrane region" description="Helical" evidence="9">
    <location>
        <begin position="299"/>
        <end position="321"/>
    </location>
</feature>
<keyword evidence="4 9" id="KW-1003">Cell membrane</keyword>
<dbReference type="PANTHER" id="PTHR34308:SF1">
    <property type="entry name" value="COBALAMIN BIOSYNTHESIS PROTEIN CBIB"/>
    <property type="match status" value="1"/>
</dbReference>
<organism evidence="10 11">
    <name type="scientific">Clostridium cibarium</name>
    <dbReference type="NCBI Taxonomy" id="2762247"/>
    <lineage>
        <taxon>Bacteria</taxon>
        <taxon>Bacillati</taxon>
        <taxon>Bacillota</taxon>
        <taxon>Clostridia</taxon>
        <taxon>Eubacteriales</taxon>
        <taxon>Clostridiaceae</taxon>
        <taxon>Clostridium</taxon>
    </lineage>
</organism>
<proteinExistence type="inferred from homology"/>
<feature type="transmembrane region" description="Helical" evidence="9">
    <location>
        <begin position="159"/>
        <end position="177"/>
    </location>
</feature>
<comment type="subcellular location">
    <subcellularLocation>
        <location evidence="1 9">Cell membrane</location>
        <topology evidence="1 9">Multi-pass membrane protein</topology>
    </subcellularLocation>
</comment>
<dbReference type="Pfam" id="PF03186">
    <property type="entry name" value="CobD_Cbib"/>
    <property type="match status" value="1"/>
</dbReference>
<comment type="caution">
    <text evidence="9">Lacks conserved residue(s) required for the propagation of feature annotation.</text>
</comment>
<evidence type="ECO:0000256" key="8">
    <source>
        <dbReference type="ARBA" id="ARBA00023136"/>
    </source>
</evidence>
<evidence type="ECO:0000256" key="5">
    <source>
        <dbReference type="ARBA" id="ARBA00022573"/>
    </source>
</evidence>
<keyword evidence="7 9" id="KW-1133">Transmembrane helix</keyword>
<evidence type="ECO:0000256" key="2">
    <source>
        <dbReference type="ARBA" id="ARBA00004953"/>
    </source>
</evidence>
<dbReference type="Proteomes" id="UP000627781">
    <property type="component" value="Unassembled WGS sequence"/>
</dbReference>
<evidence type="ECO:0000313" key="11">
    <source>
        <dbReference type="Proteomes" id="UP000627781"/>
    </source>
</evidence>
<evidence type="ECO:0000256" key="1">
    <source>
        <dbReference type="ARBA" id="ARBA00004651"/>
    </source>
</evidence>
<comment type="function">
    <text evidence="9">Converts cobyric acid to cobinamide by the addition of aminopropanol on the F carboxylic group.</text>
</comment>
<keyword evidence="5 9" id="KW-0169">Cobalamin biosynthesis</keyword>
<comment type="similarity">
    <text evidence="3 9">Belongs to the CobD/CbiB family.</text>
</comment>
<dbReference type="EMBL" id="JACSRA010000032">
    <property type="protein sequence ID" value="MBD7912992.1"/>
    <property type="molecule type" value="Genomic_DNA"/>
</dbReference>
<dbReference type="InterPro" id="IPR004485">
    <property type="entry name" value="Cobalamin_biosynth_CobD/CbiB"/>
</dbReference>
<evidence type="ECO:0000256" key="4">
    <source>
        <dbReference type="ARBA" id="ARBA00022475"/>
    </source>
</evidence>
<keyword evidence="8 9" id="KW-0472">Membrane</keyword>
<gene>
    <name evidence="9 10" type="primary">cobD</name>
    <name evidence="10" type="ORF">H9661_16695</name>
</gene>
<dbReference type="RefSeq" id="WP_143317350.1">
    <property type="nucleotide sequence ID" value="NZ_JACSRA010000032.1"/>
</dbReference>
<keyword evidence="11" id="KW-1185">Reference proteome</keyword>
<feature type="transmembrane region" description="Helical" evidence="9">
    <location>
        <begin position="207"/>
        <end position="227"/>
    </location>
</feature>
<accession>A0ABR8PXU5</accession>
<evidence type="ECO:0000313" key="10">
    <source>
        <dbReference type="EMBL" id="MBD7912992.1"/>
    </source>
</evidence>